<evidence type="ECO:0000256" key="5">
    <source>
        <dbReference type="PROSITE-ProRule" id="PRU01026"/>
    </source>
</evidence>
<dbReference type="PANTHER" id="PTHR11727:SF7">
    <property type="entry name" value="DIMETHYLADENOSINE TRANSFERASE-RELATED"/>
    <property type="match status" value="1"/>
</dbReference>
<gene>
    <name evidence="7" type="ORF">GA0070623_2653</name>
</gene>
<dbReference type="NCBIfam" id="NF000337">
    <property type="entry name" value="erm_SHROVE"/>
    <property type="match status" value="1"/>
</dbReference>
<comment type="similarity">
    <text evidence="5">Belongs to the class I-like SAM-binding methyltransferase superfamily. rRNA adenine N(6)-methyltransferase family.</text>
</comment>
<keyword evidence="1 5" id="KW-0489">Methyltransferase</keyword>
<dbReference type="SMART" id="SM00650">
    <property type="entry name" value="rADc"/>
    <property type="match status" value="1"/>
</dbReference>
<dbReference type="Proteomes" id="UP000198226">
    <property type="component" value="Chromosome I"/>
</dbReference>
<proteinExistence type="inferred from homology"/>
<feature type="binding site" evidence="5">
    <location>
        <position position="22"/>
    </location>
    <ligand>
        <name>S-adenosyl-L-methionine</name>
        <dbReference type="ChEBI" id="CHEBI:59789"/>
    </ligand>
</feature>
<keyword evidence="8" id="KW-1185">Reference proteome</keyword>
<evidence type="ECO:0000313" key="7">
    <source>
        <dbReference type="EMBL" id="SCG58923.1"/>
    </source>
</evidence>
<dbReference type="Gene3D" id="3.40.50.150">
    <property type="entry name" value="Vaccinia Virus protein VP39"/>
    <property type="match status" value="1"/>
</dbReference>
<dbReference type="InterPro" id="IPR001737">
    <property type="entry name" value="KsgA/Erm"/>
</dbReference>
<evidence type="ECO:0000256" key="3">
    <source>
        <dbReference type="ARBA" id="ARBA00022691"/>
    </source>
</evidence>
<dbReference type="PANTHER" id="PTHR11727">
    <property type="entry name" value="DIMETHYLADENOSINE TRANSFERASE"/>
    <property type="match status" value="1"/>
</dbReference>
<keyword evidence="3 5" id="KW-0949">S-adenosyl-L-methionine</keyword>
<dbReference type="InterPro" id="IPR029063">
    <property type="entry name" value="SAM-dependent_MTases_sf"/>
</dbReference>
<dbReference type="GO" id="GO:0003723">
    <property type="term" value="F:RNA binding"/>
    <property type="evidence" value="ECO:0007669"/>
    <property type="project" value="UniProtKB-UniRule"/>
</dbReference>
<feature type="domain" description="Ribosomal RNA adenine methylase transferase N-terminal" evidence="6">
    <location>
        <begin position="29"/>
        <end position="193"/>
    </location>
</feature>
<dbReference type="Gene3D" id="1.10.8.100">
    <property type="entry name" value="Ribosomal RNA adenine dimethylase-like, domain 2"/>
    <property type="match status" value="1"/>
</dbReference>
<evidence type="ECO:0000256" key="2">
    <source>
        <dbReference type="ARBA" id="ARBA00022679"/>
    </source>
</evidence>
<dbReference type="InterPro" id="IPR020596">
    <property type="entry name" value="rRNA_Ade_Mease_Trfase_CS"/>
</dbReference>
<dbReference type="Pfam" id="PF00398">
    <property type="entry name" value="RrnaAD"/>
    <property type="match status" value="1"/>
</dbReference>
<feature type="binding site" evidence="5">
    <location>
        <position position="70"/>
    </location>
    <ligand>
        <name>S-adenosyl-L-methionine</name>
        <dbReference type="ChEBI" id="CHEBI:59789"/>
    </ligand>
</feature>
<feature type="binding site" evidence="5">
    <location>
        <position position="111"/>
    </location>
    <ligand>
        <name>S-adenosyl-L-methionine</name>
        <dbReference type="ChEBI" id="CHEBI:59789"/>
    </ligand>
</feature>
<name>A0A1C5ILB7_9ACTN</name>
<evidence type="ECO:0000313" key="8">
    <source>
        <dbReference type="Proteomes" id="UP000198226"/>
    </source>
</evidence>
<dbReference type="GO" id="GO:0000179">
    <property type="term" value="F:rRNA (adenine-N6,N6-)-dimethyltransferase activity"/>
    <property type="evidence" value="ECO:0007669"/>
    <property type="project" value="UniProtKB-UniRule"/>
</dbReference>
<dbReference type="PROSITE" id="PS51689">
    <property type="entry name" value="SAM_RNA_A_N6_MT"/>
    <property type="match status" value="1"/>
</dbReference>
<evidence type="ECO:0000256" key="4">
    <source>
        <dbReference type="ARBA" id="ARBA00022884"/>
    </source>
</evidence>
<reference evidence="8" key="1">
    <citation type="submission" date="2016-06" db="EMBL/GenBank/DDBJ databases">
        <authorList>
            <person name="Varghese N."/>
            <person name="Submissions Spin"/>
        </authorList>
    </citation>
    <scope>NUCLEOTIDE SEQUENCE [LARGE SCALE GENOMIC DNA]</scope>
    <source>
        <strain evidence="8">DSM 44983</strain>
    </source>
</reference>
<feature type="binding site" evidence="5">
    <location>
        <position position="49"/>
    </location>
    <ligand>
        <name>S-adenosyl-L-methionine</name>
        <dbReference type="ChEBI" id="CHEBI:59789"/>
    </ligand>
</feature>
<keyword evidence="2 5" id="KW-0808">Transferase</keyword>
<dbReference type="AlphaFoldDB" id="A0A1C5ILB7"/>
<sequence>MRDDRVPPHRDRDRRRRELSQNFLRSAATADWFVDLADLHPRGLVLEVGGGEGVISRAAAPRCRELDVFEIDPVFLTRLERSLAPHDNVTVIGRDFLSVRPPDEPFQVIGNVPFSITAPVVDWCLDALALDNATFITQLEYARKRTGDFGRWSLLTVRTWPLFSWELCGRIPRTEFRPVPKVDAGILQLTQRREPLVPHGRLRAYDSMVELGFTGVGGSLYASLARRFPAARVARAFAAAGVERDRVVAFVHPSEWLDIFTSLDARR</sequence>
<dbReference type="PROSITE" id="PS01131">
    <property type="entry name" value="RRNA_A_DIMETH"/>
    <property type="match status" value="1"/>
</dbReference>
<evidence type="ECO:0000256" key="1">
    <source>
        <dbReference type="ARBA" id="ARBA00022603"/>
    </source>
</evidence>
<dbReference type="EMBL" id="LT607752">
    <property type="protein sequence ID" value="SCG58923.1"/>
    <property type="molecule type" value="Genomic_DNA"/>
</dbReference>
<protein>
    <submittedName>
        <fullName evidence="7">23S rRNA (Adenine-N6)-dimethyltransferase</fullName>
    </submittedName>
</protein>
<keyword evidence="4 5" id="KW-0694">RNA-binding</keyword>
<dbReference type="GO" id="GO:0005829">
    <property type="term" value="C:cytosol"/>
    <property type="evidence" value="ECO:0007669"/>
    <property type="project" value="TreeGrafter"/>
</dbReference>
<evidence type="ECO:0000259" key="6">
    <source>
        <dbReference type="SMART" id="SM00650"/>
    </source>
</evidence>
<accession>A0A1C5ILB7</accession>
<dbReference type="CDD" id="cd02440">
    <property type="entry name" value="AdoMet_MTases"/>
    <property type="match status" value="1"/>
</dbReference>
<dbReference type="SUPFAM" id="SSF53335">
    <property type="entry name" value="S-adenosyl-L-methionine-dependent methyltransferases"/>
    <property type="match status" value="1"/>
</dbReference>
<organism evidence="7 8">
    <name type="scientific">Micromonospora rifamycinica</name>
    <dbReference type="NCBI Taxonomy" id="291594"/>
    <lineage>
        <taxon>Bacteria</taxon>
        <taxon>Bacillati</taxon>
        <taxon>Actinomycetota</taxon>
        <taxon>Actinomycetes</taxon>
        <taxon>Micromonosporales</taxon>
        <taxon>Micromonosporaceae</taxon>
        <taxon>Micromonospora</taxon>
    </lineage>
</organism>
<dbReference type="InterPro" id="IPR023165">
    <property type="entry name" value="rRNA_Ade_diMease-like_C"/>
</dbReference>
<dbReference type="NCBIfam" id="NF000499">
    <property type="entry name" value="Erm23S_rRNA_broad"/>
    <property type="match status" value="1"/>
</dbReference>
<feature type="binding site" evidence="5">
    <location>
        <position position="24"/>
    </location>
    <ligand>
        <name>S-adenosyl-L-methionine</name>
        <dbReference type="ChEBI" id="CHEBI:59789"/>
    </ligand>
</feature>
<feature type="binding site" evidence="5">
    <location>
        <position position="95"/>
    </location>
    <ligand>
        <name>S-adenosyl-L-methionine</name>
        <dbReference type="ChEBI" id="CHEBI:59789"/>
    </ligand>
</feature>
<dbReference type="InterPro" id="IPR020598">
    <property type="entry name" value="rRNA_Ade_methylase_Trfase_N"/>
</dbReference>